<keyword evidence="2" id="KW-1185">Reference proteome</keyword>
<organism evidence="2 3">
    <name type="scientific">Octodon degus</name>
    <name type="common">Degu</name>
    <name type="synonym">Sciurus degus</name>
    <dbReference type="NCBI Taxonomy" id="10160"/>
    <lineage>
        <taxon>Eukaryota</taxon>
        <taxon>Metazoa</taxon>
        <taxon>Chordata</taxon>
        <taxon>Craniata</taxon>
        <taxon>Vertebrata</taxon>
        <taxon>Euteleostomi</taxon>
        <taxon>Mammalia</taxon>
        <taxon>Eutheria</taxon>
        <taxon>Euarchontoglires</taxon>
        <taxon>Glires</taxon>
        <taxon>Rodentia</taxon>
        <taxon>Hystricomorpha</taxon>
        <taxon>Octodontidae</taxon>
        <taxon>Octodon</taxon>
    </lineage>
</organism>
<gene>
    <name evidence="3" type="primary">Cys1</name>
</gene>
<evidence type="ECO:0000313" key="2">
    <source>
        <dbReference type="Proteomes" id="UP000515203"/>
    </source>
</evidence>
<name>A0A6P6DE00_OCTDE</name>
<protein>
    <submittedName>
        <fullName evidence="3">Cystin-1 isoform X1</fullName>
    </submittedName>
</protein>
<dbReference type="OrthoDB" id="9450735at2759"/>
<proteinExistence type="predicted"/>
<dbReference type="InParanoid" id="A0A6P6DE00"/>
<dbReference type="RefSeq" id="XP_023558170.1">
    <property type="nucleotide sequence ID" value="XM_023702402.1"/>
</dbReference>
<dbReference type="InterPro" id="IPR058884">
    <property type="entry name" value="Cys1"/>
</dbReference>
<feature type="region of interest" description="Disordered" evidence="1">
    <location>
        <begin position="1"/>
        <end position="62"/>
    </location>
</feature>
<evidence type="ECO:0000256" key="1">
    <source>
        <dbReference type="SAM" id="MobiDB-lite"/>
    </source>
</evidence>
<dbReference type="AlphaFoldDB" id="A0A6P6DE00"/>
<reference evidence="3" key="1">
    <citation type="submission" date="2025-08" db="UniProtKB">
        <authorList>
            <consortium name="RefSeq"/>
        </authorList>
    </citation>
    <scope>IDENTIFICATION</scope>
</reference>
<accession>A0A6P6DE00</accession>
<dbReference type="CTD" id="192668"/>
<feature type="compositionally biased region" description="Low complexity" evidence="1">
    <location>
        <begin position="18"/>
        <end position="42"/>
    </location>
</feature>
<sequence>MGSGSSRSLRAQRRRGSHSPAAPEHRSAAAATVVATADAAAPAPAPAPAPGSAPAAPPDGRSEALRLLDLLLAESAAWGAQAPAGSPPEVSGVSTGPQAEDAPECSQASEAPGKSPKHATRQSSISYNRAEEELMASIEREYSC</sequence>
<dbReference type="Proteomes" id="UP000515203">
    <property type="component" value="Unplaced"/>
</dbReference>
<feature type="region of interest" description="Disordered" evidence="1">
    <location>
        <begin position="79"/>
        <end position="132"/>
    </location>
</feature>
<dbReference type="Pfam" id="PF26203">
    <property type="entry name" value="Cys1"/>
    <property type="match status" value="1"/>
</dbReference>
<dbReference type="GeneID" id="101593011"/>
<feature type="compositionally biased region" description="Pro residues" evidence="1">
    <location>
        <begin position="43"/>
        <end position="57"/>
    </location>
</feature>
<evidence type="ECO:0000313" key="3">
    <source>
        <dbReference type="RefSeq" id="XP_023558170.1"/>
    </source>
</evidence>